<evidence type="ECO:0000313" key="2">
    <source>
        <dbReference type="EMBL" id="MFC5458992.1"/>
    </source>
</evidence>
<dbReference type="InterPro" id="IPR028098">
    <property type="entry name" value="Glyco_trans_4-like_N"/>
</dbReference>
<dbReference type="RefSeq" id="WP_379780389.1">
    <property type="nucleotide sequence ID" value="NZ_JBHSMU010000004.1"/>
</dbReference>
<dbReference type="Pfam" id="PF13579">
    <property type="entry name" value="Glyco_trans_4_4"/>
    <property type="match status" value="1"/>
</dbReference>
<dbReference type="PANTHER" id="PTHR12526">
    <property type="entry name" value="GLYCOSYLTRANSFERASE"/>
    <property type="match status" value="1"/>
</dbReference>
<dbReference type="CDD" id="cd03794">
    <property type="entry name" value="GT4_WbuB-like"/>
    <property type="match status" value="1"/>
</dbReference>
<evidence type="ECO:0000313" key="3">
    <source>
        <dbReference type="Proteomes" id="UP001596050"/>
    </source>
</evidence>
<dbReference type="Gene3D" id="3.40.50.2000">
    <property type="entry name" value="Glycogen Phosphorylase B"/>
    <property type="match status" value="2"/>
</dbReference>
<feature type="domain" description="Glycosyltransferase subfamily 4-like N-terminal" evidence="1">
    <location>
        <begin position="19"/>
        <end position="205"/>
    </location>
</feature>
<organism evidence="2 3">
    <name type="scientific">Massilia niabensis</name>
    <dbReference type="NCBI Taxonomy" id="544910"/>
    <lineage>
        <taxon>Bacteria</taxon>
        <taxon>Pseudomonadati</taxon>
        <taxon>Pseudomonadota</taxon>
        <taxon>Betaproteobacteria</taxon>
        <taxon>Burkholderiales</taxon>
        <taxon>Oxalobacteraceae</taxon>
        <taxon>Telluria group</taxon>
        <taxon>Massilia</taxon>
    </lineage>
</organism>
<protein>
    <submittedName>
        <fullName evidence="2">Glycosyltransferase family 4 protein</fullName>
    </submittedName>
</protein>
<accession>A0ABW0L2K7</accession>
<reference evidence="3" key="1">
    <citation type="journal article" date="2019" name="Int. J. Syst. Evol. Microbiol.">
        <title>The Global Catalogue of Microorganisms (GCM) 10K type strain sequencing project: providing services to taxonomists for standard genome sequencing and annotation.</title>
        <authorList>
            <consortium name="The Broad Institute Genomics Platform"/>
            <consortium name="The Broad Institute Genome Sequencing Center for Infectious Disease"/>
            <person name="Wu L."/>
            <person name="Ma J."/>
        </authorList>
    </citation>
    <scope>NUCLEOTIDE SEQUENCE [LARGE SCALE GENOMIC DNA]</scope>
    <source>
        <strain evidence="3">KACC 12649</strain>
    </source>
</reference>
<evidence type="ECO:0000259" key="1">
    <source>
        <dbReference type="Pfam" id="PF13579"/>
    </source>
</evidence>
<keyword evidence="3" id="KW-1185">Reference proteome</keyword>
<gene>
    <name evidence="2" type="ORF">ACFPN5_04125</name>
</gene>
<comment type="caution">
    <text evidence="2">The sequence shown here is derived from an EMBL/GenBank/DDBJ whole genome shotgun (WGS) entry which is preliminary data.</text>
</comment>
<dbReference type="SUPFAM" id="SSF53756">
    <property type="entry name" value="UDP-Glycosyltransferase/glycogen phosphorylase"/>
    <property type="match status" value="1"/>
</dbReference>
<dbReference type="PANTHER" id="PTHR12526:SF622">
    <property type="entry name" value="GLYCOSYLTRANSFERASE (GROUP I)"/>
    <property type="match status" value="1"/>
</dbReference>
<sequence length="414" mass="45439">MARLNILLINHYAGSVRHGMEFRPYYLAREWVRLGHRVRIVAASNSHIRAQAPDMAGRSRFEQTIDGVDYTWFATPAYRGNGMGRVANMLSFVSRLYRESGALARTDHPDVVIASSTYPLDIWPAHRIARLAGARLLFELHDLWPLSPMELGGYSRWHPFIMLLQAAENHACRHADAIVSILPKVREHLEAHGMAPHKLHIVPNGADPTEWLLDSPGLPAQVDSALAAARAQADCIVGYAGTHGVANALDNLLDAASLLRGKRIAFVLAGGGPEKRRLQARAQAMGLSSVHFLDPVPKHQVPALLRRFDLAYIGWQRQPLYRFGIAPNKLIDYMMAARPVLHAVEAGNDPVAEAGCGMTLAPEDPHALAAAILRMAGKPAAEREAMGLRGQRYALDNLTYPVLGQRFLTACAGD</sequence>
<proteinExistence type="predicted"/>
<dbReference type="Pfam" id="PF13692">
    <property type="entry name" value="Glyco_trans_1_4"/>
    <property type="match status" value="1"/>
</dbReference>
<name>A0ABW0L2K7_9BURK</name>
<dbReference type="EMBL" id="JBHSMU010000004">
    <property type="protein sequence ID" value="MFC5458992.1"/>
    <property type="molecule type" value="Genomic_DNA"/>
</dbReference>
<dbReference type="Proteomes" id="UP001596050">
    <property type="component" value="Unassembled WGS sequence"/>
</dbReference>